<dbReference type="HAMAP" id="MF_00260">
    <property type="entry name" value="Porphobil_deam"/>
    <property type="match status" value="1"/>
</dbReference>
<evidence type="ECO:0000256" key="4">
    <source>
        <dbReference type="ARBA" id="ARBA00011245"/>
    </source>
</evidence>
<comment type="cofactor">
    <cofactor evidence="8">
        <name>dipyrromethane</name>
        <dbReference type="ChEBI" id="CHEBI:60342"/>
    </cofactor>
    <text evidence="8">Binds 1 dipyrromethane group covalently.</text>
</comment>
<name>A0ABT8Y497_9SPHN</name>
<dbReference type="PRINTS" id="PR00151">
    <property type="entry name" value="PORPHBDMNASE"/>
</dbReference>
<dbReference type="InterPro" id="IPR022417">
    <property type="entry name" value="Porphobilin_deaminase_N"/>
</dbReference>
<dbReference type="Gene3D" id="3.30.160.40">
    <property type="entry name" value="Porphobilinogen deaminase, C-terminal domain"/>
    <property type="match status" value="1"/>
</dbReference>
<protein>
    <recommendedName>
        <fullName evidence="8">Porphobilinogen deaminase</fullName>
        <shortName evidence="8">PBG</shortName>
        <ecNumber evidence="8">2.5.1.61</ecNumber>
    </recommendedName>
    <alternativeName>
        <fullName evidence="8">Hydroxymethylbilane synthase</fullName>
        <shortName evidence="8">HMBS</shortName>
    </alternativeName>
    <alternativeName>
        <fullName evidence="8">Pre-uroporphyrinogen synthase</fullName>
    </alternativeName>
</protein>
<dbReference type="Proteomes" id="UP001169764">
    <property type="component" value="Unassembled WGS sequence"/>
</dbReference>
<dbReference type="Gene3D" id="3.40.190.10">
    <property type="entry name" value="Periplasmic binding protein-like II"/>
    <property type="match status" value="2"/>
</dbReference>
<dbReference type="PIRSF" id="PIRSF001438">
    <property type="entry name" value="4pyrrol_synth_OHMeBilane_synth"/>
    <property type="match status" value="1"/>
</dbReference>
<comment type="pathway">
    <text evidence="2">Porphyrin-containing compound metabolism; protoporphyrin-IX biosynthesis; coproporphyrinogen-III from 5-aminolevulinate: step 2/4.</text>
</comment>
<evidence type="ECO:0000256" key="1">
    <source>
        <dbReference type="ARBA" id="ARBA00002869"/>
    </source>
</evidence>
<feature type="domain" description="Porphobilinogen deaminase C-terminal" evidence="10">
    <location>
        <begin position="223"/>
        <end position="273"/>
    </location>
</feature>
<dbReference type="InterPro" id="IPR022419">
    <property type="entry name" value="Porphobilin_deaminase_cofac_BS"/>
</dbReference>
<dbReference type="GO" id="GO:0004418">
    <property type="term" value="F:hydroxymethylbilane synthase activity"/>
    <property type="evidence" value="ECO:0007669"/>
    <property type="project" value="UniProtKB-EC"/>
</dbReference>
<evidence type="ECO:0000259" key="10">
    <source>
        <dbReference type="Pfam" id="PF03900"/>
    </source>
</evidence>
<feature type="modified residue" description="S-(dipyrrolylmethanemethyl)cysteine" evidence="8">
    <location>
        <position position="239"/>
    </location>
</feature>
<comment type="miscellaneous">
    <text evidence="8">The porphobilinogen subunits are added to the dipyrromethane group.</text>
</comment>
<evidence type="ECO:0000256" key="6">
    <source>
        <dbReference type="ARBA" id="ARBA00023244"/>
    </source>
</evidence>
<dbReference type="SUPFAM" id="SSF54782">
    <property type="entry name" value="Porphobilinogen deaminase (hydroxymethylbilane synthase), C-terminal domain"/>
    <property type="match status" value="1"/>
</dbReference>
<dbReference type="SUPFAM" id="SSF53850">
    <property type="entry name" value="Periplasmic binding protein-like II"/>
    <property type="match status" value="1"/>
</dbReference>
<feature type="domain" description="Porphobilinogen deaminase N-terminal" evidence="9">
    <location>
        <begin position="4"/>
        <end position="206"/>
    </location>
</feature>
<keyword evidence="6 8" id="KW-0627">Porphyrin biosynthesis</keyword>
<evidence type="ECO:0000313" key="11">
    <source>
        <dbReference type="EMBL" id="MDO6413139.1"/>
    </source>
</evidence>
<evidence type="ECO:0000259" key="9">
    <source>
        <dbReference type="Pfam" id="PF01379"/>
    </source>
</evidence>
<gene>
    <name evidence="8 11" type="primary">hemC</name>
    <name evidence="11" type="ORF">Q4F19_01975</name>
</gene>
<dbReference type="RefSeq" id="WP_303539456.1">
    <property type="nucleotide sequence ID" value="NZ_JAUOTP010000001.1"/>
</dbReference>
<dbReference type="NCBIfam" id="TIGR00212">
    <property type="entry name" value="hemC"/>
    <property type="match status" value="1"/>
</dbReference>
<evidence type="ECO:0000256" key="2">
    <source>
        <dbReference type="ARBA" id="ARBA00004735"/>
    </source>
</evidence>
<evidence type="ECO:0000256" key="7">
    <source>
        <dbReference type="ARBA" id="ARBA00048169"/>
    </source>
</evidence>
<dbReference type="PANTHER" id="PTHR11557">
    <property type="entry name" value="PORPHOBILINOGEN DEAMINASE"/>
    <property type="match status" value="1"/>
</dbReference>
<organism evidence="11 12">
    <name type="scientific">Sphingomonas natans</name>
    <dbReference type="NCBI Taxonomy" id="3063330"/>
    <lineage>
        <taxon>Bacteria</taxon>
        <taxon>Pseudomonadati</taxon>
        <taxon>Pseudomonadota</taxon>
        <taxon>Alphaproteobacteria</taxon>
        <taxon>Sphingomonadales</taxon>
        <taxon>Sphingomonadaceae</taxon>
        <taxon>Sphingomonas</taxon>
    </lineage>
</organism>
<evidence type="ECO:0000256" key="8">
    <source>
        <dbReference type="HAMAP-Rule" id="MF_00260"/>
    </source>
</evidence>
<dbReference type="Pfam" id="PF01379">
    <property type="entry name" value="Porphobil_deam"/>
    <property type="match status" value="1"/>
</dbReference>
<dbReference type="EC" id="2.5.1.61" evidence="8"/>
<dbReference type="InterPro" id="IPR022418">
    <property type="entry name" value="Porphobilinogen_deaminase_C"/>
</dbReference>
<comment type="subunit">
    <text evidence="4 8">Monomer.</text>
</comment>
<comment type="similarity">
    <text evidence="3 8">Belongs to the HMBS family.</text>
</comment>
<dbReference type="PROSITE" id="PS00533">
    <property type="entry name" value="PORPHOBILINOGEN_DEAM"/>
    <property type="match status" value="1"/>
</dbReference>
<comment type="catalytic activity">
    <reaction evidence="7 8">
        <text>4 porphobilinogen + H2O = hydroxymethylbilane + 4 NH4(+)</text>
        <dbReference type="Rhea" id="RHEA:13185"/>
        <dbReference type="ChEBI" id="CHEBI:15377"/>
        <dbReference type="ChEBI" id="CHEBI:28938"/>
        <dbReference type="ChEBI" id="CHEBI:57845"/>
        <dbReference type="ChEBI" id="CHEBI:58126"/>
        <dbReference type="EC" id="2.5.1.61"/>
    </reaction>
</comment>
<dbReference type="PANTHER" id="PTHR11557:SF0">
    <property type="entry name" value="PORPHOBILINOGEN DEAMINASE"/>
    <property type="match status" value="1"/>
</dbReference>
<reference evidence="11" key="1">
    <citation type="submission" date="2023-07" db="EMBL/GenBank/DDBJ databases">
        <authorList>
            <person name="Kim M."/>
        </authorList>
    </citation>
    <scope>NUCLEOTIDE SEQUENCE</scope>
    <source>
        <strain evidence="11">BIUV-7</strain>
    </source>
</reference>
<comment type="caution">
    <text evidence="11">The sequence shown here is derived from an EMBL/GenBank/DDBJ whole genome shotgun (WGS) entry which is preliminary data.</text>
</comment>
<dbReference type="InterPro" id="IPR000860">
    <property type="entry name" value="HemC"/>
</dbReference>
<evidence type="ECO:0000313" key="12">
    <source>
        <dbReference type="Proteomes" id="UP001169764"/>
    </source>
</evidence>
<keyword evidence="12" id="KW-1185">Reference proteome</keyword>
<evidence type="ECO:0000256" key="5">
    <source>
        <dbReference type="ARBA" id="ARBA00022679"/>
    </source>
</evidence>
<dbReference type="InterPro" id="IPR036803">
    <property type="entry name" value="Porphobilinogen_deaminase_C_sf"/>
</dbReference>
<proteinExistence type="inferred from homology"/>
<accession>A0ABT8Y497</accession>
<evidence type="ECO:0000256" key="3">
    <source>
        <dbReference type="ARBA" id="ARBA00005638"/>
    </source>
</evidence>
<keyword evidence="5 8" id="KW-0808">Transferase</keyword>
<sequence length="304" mass="31699">MSPLRLGTRGSPLALAQANMVAGALRAAHGWDEAAIEIVAIRTTGDRIQDRALAEVGGKALWTKELDRALFDGDIDFAVHSMKDVETIRPDGIVIAATLPRADVRDRIIGAESVAALAEGARVGTSSPRRAAQLRRLRPDLGIVLFRGNVETRLRKLTGGEAEATLLAAAGLDRLGRADIGFAIPIETMLPAPAQGTVGIETLRASGETLRLLGAIDHAATHRCVLAERALLAALGADCRSPVAALAVEQGGAIHLRAELLSEAGEEHVAGETRFAAGDDAAPGALARDLLARAVPALRALFTG</sequence>
<dbReference type="EMBL" id="JAUOTP010000001">
    <property type="protein sequence ID" value="MDO6413139.1"/>
    <property type="molecule type" value="Genomic_DNA"/>
</dbReference>
<dbReference type="Pfam" id="PF03900">
    <property type="entry name" value="Porphobil_deamC"/>
    <property type="match status" value="1"/>
</dbReference>
<comment type="function">
    <text evidence="1 8">Tetrapolymerization of the monopyrrole PBG into the hydroxymethylbilane pre-uroporphyrinogen in several discrete steps.</text>
</comment>